<dbReference type="SMART" id="SM00530">
    <property type="entry name" value="HTH_XRE"/>
    <property type="match status" value="1"/>
</dbReference>
<dbReference type="PROSITE" id="PS50943">
    <property type="entry name" value="HTH_CROC1"/>
    <property type="match status" value="1"/>
</dbReference>
<evidence type="ECO:0000259" key="1">
    <source>
        <dbReference type="PROSITE" id="PS50943"/>
    </source>
</evidence>
<evidence type="ECO:0000313" key="3">
    <source>
        <dbReference type="Proteomes" id="UP000315115"/>
    </source>
</evidence>
<reference evidence="3" key="1">
    <citation type="submission" date="2019-07" db="EMBL/GenBank/DDBJ databases">
        <title>Complete Genome Sequences of Vibrion rotiferianus strain AM7.</title>
        <authorList>
            <person name="Miyazaki K."/>
            <person name="Wiseschart A."/>
            <person name="Pootanakit K."/>
            <person name="Ishimori K."/>
            <person name="Kitahara K."/>
        </authorList>
    </citation>
    <scope>NUCLEOTIDE SEQUENCE [LARGE SCALE GENOMIC DNA]</scope>
    <source>
        <strain evidence="3">AM7</strain>
    </source>
</reference>
<protein>
    <recommendedName>
        <fullName evidence="1">HTH cro/C1-type domain-containing protein</fullName>
    </recommendedName>
</protein>
<proteinExistence type="predicted"/>
<dbReference type="CDD" id="cd00093">
    <property type="entry name" value="HTH_XRE"/>
    <property type="match status" value="1"/>
</dbReference>
<dbReference type="SUPFAM" id="SSF47413">
    <property type="entry name" value="lambda repressor-like DNA-binding domains"/>
    <property type="match status" value="1"/>
</dbReference>
<feature type="domain" description="HTH cro/C1-type" evidence="1">
    <location>
        <begin position="12"/>
        <end position="66"/>
    </location>
</feature>
<dbReference type="Gene3D" id="1.10.260.40">
    <property type="entry name" value="lambda repressor-like DNA-binding domains"/>
    <property type="match status" value="1"/>
</dbReference>
<evidence type="ECO:0000313" key="2">
    <source>
        <dbReference type="EMBL" id="BBL87857.1"/>
    </source>
</evidence>
<name>A0A510I2X0_9VIBR</name>
<gene>
    <name evidence="2" type="ORF">VroAM7_05100</name>
</gene>
<organism evidence="2 3">
    <name type="scientific">Vibrio rotiferianus</name>
    <dbReference type="NCBI Taxonomy" id="190895"/>
    <lineage>
        <taxon>Bacteria</taxon>
        <taxon>Pseudomonadati</taxon>
        <taxon>Pseudomonadota</taxon>
        <taxon>Gammaproteobacteria</taxon>
        <taxon>Vibrionales</taxon>
        <taxon>Vibrionaceae</taxon>
        <taxon>Vibrio</taxon>
    </lineage>
</organism>
<sequence>MNKIVREFAKNLHEQRVRKKISQEKLSLACGFNKKLVGILERSEQRITLEKVYILAAHLDCSIYDLLPHEDPQHIEAMIKLDE</sequence>
<dbReference type="Pfam" id="PF01381">
    <property type="entry name" value="HTH_3"/>
    <property type="match status" value="1"/>
</dbReference>
<dbReference type="AlphaFoldDB" id="A0A510I2X0"/>
<dbReference type="InterPro" id="IPR001387">
    <property type="entry name" value="Cro/C1-type_HTH"/>
</dbReference>
<dbReference type="EMBL" id="AP019798">
    <property type="protein sequence ID" value="BBL87857.1"/>
    <property type="molecule type" value="Genomic_DNA"/>
</dbReference>
<dbReference type="InterPro" id="IPR010982">
    <property type="entry name" value="Lambda_DNA-bd_dom_sf"/>
</dbReference>
<dbReference type="Proteomes" id="UP000315115">
    <property type="component" value="Chromosome 1"/>
</dbReference>
<dbReference type="RefSeq" id="WP_045490827.1">
    <property type="nucleotide sequence ID" value="NZ_AP019798.1"/>
</dbReference>
<accession>A0A510I2X0</accession>
<dbReference type="GO" id="GO:0003677">
    <property type="term" value="F:DNA binding"/>
    <property type="evidence" value="ECO:0007669"/>
    <property type="project" value="InterPro"/>
</dbReference>